<dbReference type="Proteomes" id="UP000828390">
    <property type="component" value="Unassembled WGS sequence"/>
</dbReference>
<evidence type="ECO:0000313" key="2">
    <source>
        <dbReference type="EMBL" id="KAH3825883.1"/>
    </source>
</evidence>
<keyword evidence="3" id="KW-1185">Reference proteome</keyword>
<reference evidence="2" key="2">
    <citation type="submission" date="2020-11" db="EMBL/GenBank/DDBJ databases">
        <authorList>
            <person name="McCartney M.A."/>
            <person name="Auch B."/>
            <person name="Kono T."/>
            <person name="Mallez S."/>
            <person name="Becker A."/>
            <person name="Gohl D.M."/>
            <person name="Silverstein K.A.T."/>
            <person name="Koren S."/>
            <person name="Bechman K.B."/>
            <person name="Herman A."/>
            <person name="Abrahante J.E."/>
            <person name="Garbe J."/>
        </authorList>
    </citation>
    <scope>NUCLEOTIDE SEQUENCE</scope>
    <source>
        <strain evidence="2">Duluth1</strain>
        <tissue evidence="2">Whole animal</tissue>
    </source>
</reference>
<comment type="caution">
    <text evidence="2">The sequence shown here is derived from an EMBL/GenBank/DDBJ whole genome shotgun (WGS) entry which is preliminary data.</text>
</comment>
<name>A0A9D4H1U9_DREPO</name>
<gene>
    <name evidence="2" type="ORF">DPMN_127767</name>
</gene>
<dbReference type="EMBL" id="JAIWYP010000005">
    <property type="protein sequence ID" value="KAH3825883.1"/>
    <property type="molecule type" value="Genomic_DNA"/>
</dbReference>
<organism evidence="2 3">
    <name type="scientific">Dreissena polymorpha</name>
    <name type="common">Zebra mussel</name>
    <name type="synonym">Mytilus polymorpha</name>
    <dbReference type="NCBI Taxonomy" id="45954"/>
    <lineage>
        <taxon>Eukaryota</taxon>
        <taxon>Metazoa</taxon>
        <taxon>Spiralia</taxon>
        <taxon>Lophotrochozoa</taxon>
        <taxon>Mollusca</taxon>
        <taxon>Bivalvia</taxon>
        <taxon>Autobranchia</taxon>
        <taxon>Heteroconchia</taxon>
        <taxon>Euheterodonta</taxon>
        <taxon>Imparidentia</taxon>
        <taxon>Neoheterodontei</taxon>
        <taxon>Myida</taxon>
        <taxon>Dreissenoidea</taxon>
        <taxon>Dreissenidae</taxon>
        <taxon>Dreissena</taxon>
    </lineage>
</organism>
<proteinExistence type="predicted"/>
<feature type="compositionally biased region" description="Polar residues" evidence="1">
    <location>
        <begin position="102"/>
        <end position="114"/>
    </location>
</feature>
<feature type="region of interest" description="Disordered" evidence="1">
    <location>
        <begin position="95"/>
        <end position="114"/>
    </location>
</feature>
<evidence type="ECO:0000313" key="3">
    <source>
        <dbReference type="Proteomes" id="UP000828390"/>
    </source>
</evidence>
<sequence length="114" mass="13225">MFYYSQIGINALTPYIIGTNLLIKFHEDWTIHVTFREKCPPPGGHVLQQTRTIFELIQEIIRTNRVKKKNAQPPVLRRKNLLTKFHDDQIINIASREKNGPPSGSNVFQLTRTI</sequence>
<reference evidence="2" key="1">
    <citation type="journal article" date="2019" name="bioRxiv">
        <title>The Genome of the Zebra Mussel, Dreissena polymorpha: A Resource for Invasive Species Research.</title>
        <authorList>
            <person name="McCartney M.A."/>
            <person name="Auch B."/>
            <person name="Kono T."/>
            <person name="Mallez S."/>
            <person name="Zhang Y."/>
            <person name="Obille A."/>
            <person name="Becker A."/>
            <person name="Abrahante J.E."/>
            <person name="Garbe J."/>
            <person name="Badalamenti J.P."/>
            <person name="Herman A."/>
            <person name="Mangelson H."/>
            <person name="Liachko I."/>
            <person name="Sullivan S."/>
            <person name="Sone E.D."/>
            <person name="Koren S."/>
            <person name="Silverstein K.A.T."/>
            <person name="Beckman K.B."/>
            <person name="Gohl D.M."/>
        </authorList>
    </citation>
    <scope>NUCLEOTIDE SEQUENCE</scope>
    <source>
        <strain evidence="2">Duluth1</strain>
        <tissue evidence="2">Whole animal</tissue>
    </source>
</reference>
<evidence type="ECO:0000256" key="1">
    <source>
        <dbReference type="SAM" id="MobiDB-lite"/>
    </source>
</evidence>
<protein>
    <submittedName>
        <fullName evidence="2">Uncharacterized protein</fullName>
    </submittedName>
</protein>
<dbReference type="AlphaFoldDB" id="A0A9D4H1U9"/>
<accession>A0A9D4H1U9</accession>